<dbReference type="PROSITE" id="PS50950">
    <property type="entry name" value="ZF_THAP"/>
    <property type="match status" value="1"/>
</dbReference>
<protein>
    <recommendedName>
        <fullName evidence="6">THAP-type domain-containing protein</fullName>
    </recommendedName>
</protein>
<dbReference type="InterPro" id="IPR006612">
    <property type="entry name" value="THAP_Znf"/>
</dbReference>
<dbReference type="GO" id="GO:0008270">
    <property type="term" value="F:zinc ion binding"/>
    <property type="evidence" value="ECO:0007669"/>
    <property type="project" value="UniProtKB-KW"/>
</dbReference>
<evidence type="ECO:0000313" key="7">
    <source>
        <dbReference type="EMBL" id="CAK1597445.1"/>
    </source>
</evidence>
<evidence type="ECO:0000256" key="4">
    <source>
        <dbReference type="ARBA" id="ARBA00023125"/>
    </source>
</evidence>
<dbReference type="Pfam" id="PF21789">
    <property type="entry name" value="TNP-like_RNaseH_C"/>
    <property type="match status" value="1"/>
</dbReference>
<evidence type="ECO:0000256" key="5">
    <source>
        <dbReference type="PROSITE-ProRule" id="PRU00309"/>
    </source>
</evidence>
<keyword evidence="1" id="KW-0479">Metal-binding</keyword>
<dbReference type="Pfam" id="PF21788">
    <property type="entry name" value="TNP-like_GBD"/>
    <property type="match status" value="1"/>
</dbReference>
<dbReference type="Pfam" id="PF21787">
    <property type="entry name" value="TNP-like_RNaseH_N"/>
    <property type="match status" value="1"/>
</dbReference>
<gene>
    <name evidence="7" type="ORF">PARMNEM_LOCUS16659</name>
</gene>
<evidence type="ECO:0000313" key="8">
    <source>
        <dbReference type="Proteomes" id="UP001314205"/>
    </source>
</evidence>
<organism evidence="7 8">
    <name type="scientific">Parnassius mnemosyne</name>
    <name type="common">clouded apollo</name>
    <dbReference type="NCBI Taxonomy" id="213953"/>
    <lineage>
        <taxon>Eukaryota</taxon>
        <taxon>Metazoa</taxon>
        <taxon>Ecdysozoa</taxon>
        <taxon>Arthropoda</taxon>
        <taxon>Hexapoda</taxon>
        <taxon>Insecta</taxon>
        <taxon>Pterygota</taxon>
        <taxon>Neoptera</taxon>
        <taxon>Endopterygota</taxon>
        <taxon>Lepidoptera</taxon>
        <taxon>Glossata</taxon>
        <taxon>Ditrysia</taxon>
        <taxon>Papilionoidea</taxon>
        <taxon>Papilionidae</taxon>
        <taxon>Parnassiinae</taxon>
        <taxon>Parnassini</taxon>
        <taxon>Parnassius</taxon>
        <taxon>Driopa</taxon>
    </lineage>
</organism>
<dbReference type="InterPro" id="IPR048365">
    <property type="entry name" value="TNP-like_RNaseH_N"/>
</dbReference>
<dbReference type="Pfam" id="PF05485">
    <property type="entry name" value="THAP"/>
    <property type="match status" value="1"/>
</dbReference>
<accession>A0AAV1LR78</accession>
<dbReference type="AlphaFoldDB" id="A0AAV1LR78"/>
<dbReference type="InterPro" id="IPR048366">
    <property type="entry name" value="TNP-like_GBD"/>
</dbReference>
<evidence type="ECO:0000259" key="6">
    <source>
        <dbReference type="PROSITE" id="PS50950"/>
    </source>
</evidence>
<keyword evidence="3" id="KW-0862">Zinc</keyword>
<dbReference type="Proteomes" id="UP001314205">
    <property type="component" value="Unassembled WGS sequence"/>
</dbReference>
<evidence type="ECO:0000256" key="1">
    <source>
        <dbReference type="ARBA" id="ARBA00022723"/>
    </source>
</evidence>
<dbReference type="PANTHER" id="PTHR47577">
    <property type="entry name" value="THAP DOMAIN-CONTAINING PROTEIN 6"/>
    <property type="match status" value="1"/>
</dbReference>
<keyword evidence="2 5" id="KW-0863">Zinc-finger</keyword>
<comment type="caution">
    <text evidence="7">The sequence shown here is derived from an EMBL/GenBank/DDBJ whole genome shotgun (WGS) entry which is preliminary data.</text>
</comment>
<dbReference type="EMBL" id="CAVLGL010000094">
    <property type="protein sequence ID" value="CAK1597445.1"/>
    <property type="molecule type" value="Genomic_DNA"/>
</dbReference>
<keyword evidence="8" id="KW-1185">Reference proteome</keyword>
<dbReference type="SUPFAM" id="SSF57716">
    <property type="entry name" value="Glucocorticoid receptor-like (DNA-binding domain)"/>
    <property type="match status" value="1"/>
</dbReference>
<proteinExistence type="predicted"/>
<keyword evidence="4 5" id="KW-0238">DNA-binding</keyword>
<evidence type="ECO:0000256" key="3">
    <source>
        <dbReference type="ARBA" id="ARBA00022833"/>
    </source>
</evidence>
<dbReference type="InterPro" id="IPR048367">
    <property type="entry name" value="TNP-like_RNaseH_C"/>
</dbReference>
<reference evidence="7 8" key="1">
    <citation type="submission" date="2023-11" db="EMBL/GenBank/DDBJ databases">
        <authorList>
            <person name="Hedman E."/>
            <person name="Englund M."/>
            <person name="Stromberg M."/>
            <person name="Nyberg Akerstrom W."/>
            <person name="Nylinder S."/>
            <person name="Jareborg N."/>
            <person name="Kallberg Y."/>
            <person name="Kronander E."/>
        </authorList>
    </citation>
    <scope>NUCLEOTIDE SEQUENCE [LARGE SCALE GENOMIC DNA]</scope>
</reference>
<dbReference type="GO" id="GO:0003677">
    <property type="term" value="F:DNA binding"/>
    <property type="evidence" value="ECO:0007669"/>
    <property type="project" value="UniProtKB-UniRule"/>
</dbReference>
<evidence type="ECO:0000256" key="2">
    <source>
        <dbReference type="ARBA" id="ARBA00022771"/>
    </source>
</evidence>
<dbReference type="PANTHER" id="PTHR47577:SF2">
    <property type="entry name" value="THAP DOMAIN CONTAINING 9"/>
    <property type="match status" value="1"/>
</dbReference>
<name>A0AAV1LR78_9NEOP</name>
<sequence>MSENNHRKCAKCGRTRAEDMTVTYHRFPNPGTTNITRAHIWAKYCWPNEDWTSVELLRSLYTKNKVLCGRHFNSTQFYDNERQKLSKFAVPESTVMEELLNEKENIFHQNVEQSSEATAQPKLRVPLLEIENIVVEPCTSAMSSTQTLVDVPRTTGFIDSVQNAPITENLNVATCSKSNLVKKRTKILANLGVTKVSQMTPREINLYKICKNKMHEIIRLRNKIKNIKRRKIERVLGNQHVEELCNLNISNSFITLLQSQLQNCPKKPKGRRYTLQQKIQALLIYKKSPACYRLLKRMFALPCQTSLNQLLNKVPLKPGINKHIFTSLEKMSRNHDKEDNICILSFDEMSIRRHLYYNQKLDEIQGFQDHGNHGRTEDVASKALVFMLTGLRKKWKQPIAFYFSHTIKADRMTIILKEEIVSILDPPHLLKCTRNLLIKHDIEVTSDFQCNEKPVKGTVKWSHIEAFYQLDKTNPNLVYAPQLTDNHLHPNCQQKMRVKLAAQVFSHSVTTGMLMKIAQNELPAEAHVTATFVQKFDELFDAVNADSPDLRRGKKYSTNLNKKTPHLALFRNMREFISNMKYIGSKSNPPSQEGWIHTLNAIERLWKNLQAIGIKSLPTRRLNQDPLENCFGCIRYSCGSNNSPTINQFIAGIKTAIISNLKHSGHKKNCEDDTAIISNNLSNFLTPNISPIVKSPTLQFDDTKEMENLLFDAVEAVEQGTSESQACGYVCGFIFKKLRHSNCQDCRKAFLSDTQEIIHRFTNFKEYDPAQNSLNYVGKDMVTCVEMMANIINKYLKANAYRIEVKINIFSALECVDFSFLKKCIHHLVLNENHLKVSTFFIITKRYCVLRNRDMDDEEKKKTLERKMRILKNK</sequence>
<feature type="domain" description="THAP-type" evidence="6">
    <location>
        <begin position="1"/>
        <end position="94"/>
    </location>
</feature>